<evidence type="ECO:0000313" key="10">
    <source>
        <dbReference type="Proteomes" id="UP000001962"/>
    </source>
</evidence>
<dbReference type="Pfam" id="PF00114">
    <property type="entry name" value="Pilin"/>
    <property type="match status" value="1"/>
</dbReference>
<dbReference type="OrthoDB" id="5918848at2"/>
<comment type="similarity">
    <text evidence="2 7">Belongs to the N-Me-Phe pilin family.</text>
</comment>
<organism evidence="9 10">
    <name type="scientific">Alkalilimnicola ehrlichii (strain ATCC BAA-1101 / DSM 17681 / MLHE-1)</name>
    <dbReference type="NCBI Taxonomy" id="187272"/>
    <lineage>
        <taxon>Bacteria</taxon>
        <taxon>Pseudomonadati</taxon>
        <taxon>Pseudomonadota</taxon>
        <taxon>Gammaproteobacteria</taxon>
        <taxon>Chromatiales</taxon>
        <taxon>Ectothiorhodospiraceae</taxon>
        <taxon>Alkalilimnicola</taxon>
    </lineage>
</organism>
<dbReference type="Pfam" id="PF07963">
    <property type="entry name" value="N_methyl"/>
    <property type="match status" value="1"/>
</dbReference>
<dbReference type="InterPro" id="IPR002416">
    <property type="entry name" value="T2SS_protein-GspH"/>
</dbReference>
<dbReference type="KEGG" id="aeh:Mlg_0252"/>
<dbReference type="PRINTS" id="PR00885">
    <property type="entry name" value="BCTERIALGSPH"/>
</dbReference>
<accession>Q0AC30</accession>
<dbReference type="PROSITE" id="PS00409">
    <property type="entry name" value="PROKAR_NTER_METHYL"/>
    <property type="match status" value="1"/>
</dbReference>
<reference evidence="10" key="1">
    <citation type="submission" date="2006-08" db="EMBL/GenBank/DDBJ databases">
        <title>Complete sequence of Alkalilimnicola ehrilichei MLHE-1.</title>
        <authorList>
            <person name="Copeland A."/>
            <person name="Lucas S."/>
            <person name="Lapidus A."/>
            <person name="Barry K."/>
            <person name="Detter J.C."/>
            <person name="Glavina del Rio T."/>
            <person name="Hammon N."/>
            <person name="Israni S."/>
            <person name="Dalin E."/>
            <person name="Tice H."/>
            <person name="Pitluck S."/>
            <person name="Sims D."/>
            <person name="Brettin T."/>
            <person name="Bruce D."/>
            <person name="Han C."/>
            <person name="Tapia R."/>
            <person name="Gilna P."/>
            <person name="Schmutz J."/>
            <person name="Larimer F."/>
            <person name="Land M."/>
            <person name="Hauser L."/>
            <person name="Kyrpides N."/>
            <person name="Mikhailova N."/>
            <person name="Oremland R.S."/>
            <person name="Hoeft S.E."/>
            <person name="Switzer-Blum J."/>
            <person name="Kulp T."/>
            <person name="King G."/>
            <person name="Tabita R."/>
            <person name="Witte B."/>
            <person name="Santini J.M."/>
            <person name="Basu P."/>
            <person name="Hollibaugh J.T."/>
            <person name="Xie G."/>
            <person name="Stolz J.F."/>
            <person name="Richardson P."/>
        </authorList>
    </citation>
    <scope>NUCLEOTIDE SEQUENCE [LARGE SCALE GENOMIC DNA]</scope>
    <source>
        <strain evidence="10">ATCC BAA-1101 / DSM 17681 / MLHE-1</strain>
    </source>
</reference>
<evidence type="ECO:0000256" key="3">
    <source>
        <dbReference type="ARBA" id="ARBA00022481"/>
    </source>
</evidence>
<dbReference type="GO" id="GO:0044096">
    <property type="term" value="C:type IV pilus"/>
    <property type="evidence" value="ECO:0007669"/>
    <property type="project" value="TreeGrafter"/>
</dbReference>
<keyword evidence="5 8" id="KW-1133">Transmembrane helix</keyword>
<comment type="subcellular location">
    <subcellularLocation>
        <location evidence="1">Membrane</location>
        <topology evidence="1">Single-pass membrane protein</topology>
    </subcellularLocation>
</comment>
<feature type="transmembrane region" description="Helical" evidence="8">
    <location>
        <begin position="7"/>
        <end position="32"/>
    </location>
</feature>
<evidence type="ECO:0000256" key="5">
    <source>
        <dbReference type="ARBA" id="ARBA00022989"/>
    </source>
</evidence>
<evidence type="ECO:0000313" key="9">
    <source>
        <dbReference type="EMBL" id="ABI55607.1"/>
    </source>
</evidence>
<dbReference type="Gene3D" id="3.30.700.10">
    <property type="entry name" value="Glycoprotein, Type 4 Pilin"/>
    <property type="match status" value="1"/>
</dbReference>
<evidence type="ECO:0000256" key="4">
    <source>
        <dbReference type="ARBA" id="ARBA00022692"/>
    </source>
</evidence>
<dbReference type="RefSeq" id="WP_011628003.1">
    <property type="nucleotide sequence ID" value="NC_008340.1"/>
</dbReference>
<keyword evidence="3" id="KW-0488">Methylation</keyword>
<keyword evidence="4 8" id="KW-0812">Transmembrane</keyword>
<dbReference type="GO" id="GO:0007155">
    <property type="term" value="P:cell adhesion"/>
    <property type="evidence" value="ECO:0007669"/>
    <property type="project" value="InterPro"/>
</dbReference>
<dbReference type="SUPFAM" id="SSF54523">
    <property type="entry name" value="Pili subunits"/>
    <property type="match status" value="1"/>
</dbReference>
<dbReference type="eggNOG" id="COG4969">
    <property type="taxonomic scope" value="Bacteria"/>
</dbReference>
<name>Q0AC30_ALKEH</name>
<evidence type="ECO:0000256" key="7">
    <source>
        <dbReference type="RuleBase" id="RU000389"/>
    </source>
</evidence>
<dbReference type="EMBL" id="CP000453">
    <property type="protein sequence ID" value="ABI55607.1"/>
    <property type="molecule type" value="Genomic_DNA"/>
</dbReference>
<dbReference type="InterPro" id="IPR045584">
    <property type="entry name" value="Pilin-like"/>
</dbReference>
<evidence type="ECO:0000256" key="1">
    <source>
        <dbReference type="ARBA" id="ARBA00004167"/>
    </source>
</evidence>
<dbReference type="PANTHER" id="PTHR30093:SF34">
    <property type="entry name" value="PREPILIN PEPTIDASE-DEPENDENT PROTEIN D"/>
    <property type="match status" value="1"/>
</dbReference>
<dbReference type="AlphaFoldDB" id="Q0AC30"/>
<dbReference type="GO" id="GO:0043107">
    <property type="term" value="P:type IV pilus-dependent motility"/>
    <property type="evidence" value="ECO:0007669"/>
    <property type="project" value="TreeGrafter"/>
</dbReference>
<sequence length="145" mass="15877">MSQKQRGFTLIELMMVVAIIGILAAIAIPSYMGYVARAQFADGLSLTGMAKTAVAERLQRGESFSSLEDDLGMQMVGGFGGLIERGFDGNEQGTWTLEYEFGLNGQDVNWLLDGKNVRYVYDFDSGGWSCQTDVAQRYVTGCESD</sequence>
<dbReference type="InterPro" id="IPR012902">
    <property type="entry name" value="N_methyl_site"/>
</dbReference>
<dbReference type="GO" id="GO:0015628">
    <property type="term" value="P:protein secretion by the type II secretion system"/>
    <property type="evidence" value="ECO:0007669"/>
    <property type="project" value="InterPro"/>
</dbReference>
<protein>
    <submittedName>
        <fullName evidence="9">Fimbrial protein pilin</fullName>
    </submittedName>
</protein>
<evidence type="ECO:0000256" key="6">
    <source>
        <dbReference type="ARBA" id="ARBA00023136"/>
    </source>
</evidence>
<gene>
    <name evidence="9" type="ordered locus">Mlg_0252</name>
</gene>
<evidence type="ECO:0000256" key="2">
    <source>
        <dbReference type="ARBA" id="ARBA00005233"/>
    </source>
</evidence>
<keyword evidence="6 8" id="KW-0472">Membrane</keyword>
<evidence type="ECO:0000256" key="8">
    <source>
        <dbReference type="SAM" id="Phobius"/>
    </source>
</evidence>
<keyword evidence="10" id="KW-1185">Reference proteome</keyword>
<dbReference type="GO" id="GO:0015627">
    <property type="term" value="C:type II protein secretion system complex"/>
    <property type="evidence" value="ECO:0007669"/>
    <property type="project" value="InterPro"/>
</dbReference>
<dbReference type="PANTHER" id="PTHR30093">
    <property type="entry name" value="GENERAL SECRETION PATHWAY PROTEIN G"/>
    <property type="match status" value="1"/>
</dbReference>
<dbReference type="NCBIfam" id="TIGR02532">
    <property type="entry name" value="IV_pilin_GFxxxE"/>
    <property type="match status" value="1"/>
</dbReference>
<keyword evidence="7" id="KW-0281">Fimbrium</keyword>
<proteinExistence type="inferred from homology"/>
<dbReference type="HOGENOM" id="CLU_091705_4_0_6"/>
<dbReference type="GO" id="GO:0016020">
    <property type="term" value="C:membrane"/>
    <property type="evidence" value="ECO:0007669"/>
    <property type="project" value="UniProtKB-SubCell"/>
</dbReference>
<dbReference type="Proteomes" id="UP000001962">
    <property type="component" value="Chromosome"/>
</dbReference>
<dbReference type="InterPro" id="IPR001082">
    <property type="entry name" value="Pilin"/>
</dbReference>